<evidence type="ECO:0000313" key="1">
    <source>
        <dbReference type="EMBL" id="KAI9460359.1"/>
    </source>
</evidence>
<organism evidence="1 2">
    <name type="scientific">Russula earlei</name>
    <dbReference type="NCBI Taxonomy" id="71964"/>
    <lineage>
        <taxon>Eukaryota</taxon>
        <taxon>Fungi</taxon>
        <taxon>Dikarya</taxon>
        <taxon>Basidiomycota</taxon>
        <taxon>Agaricomycotina</taxon>
        <taxon>Agaricomycetes</taxon>
        <taxon>Russulales</taxon>
        <taxon>Russulaceae</taxon>
        <taxon>Russula</taxon>
    </lineage>
</organism>
<comment type="caution">
    <text evidence="1">The sequence shown here is derived from an EMBL/GenBank/DDBJ whole genome shotgun (WGS) entry which is preliminary data.</text>
</comment>
<evidence type="ECO:0000313" key="2">
    <source>
        <dbReference type="Proteomes" id="UP001207468"/>
    </source>
</evidence>
<gene>
    <name evidence="1" type="ORF">F5148DRAFT_258137</name>
</gene>
<reference evidence="1" key="1">
    <citation type="submission" date="2021-03" db="EMBL/GenBank/DDBJ databases">
        <title>Evolutionary priming and transition to the ectomycorrhizal habit in an iconic lineage of mushroom-forming fungi: is preadaptation a requirement?</title>
        <authorList>
            <consortium name="DOE Joint Genome Institute"/>
            <person name="Looney B.P."/>
            <person name="Miyauchi S."/>
            <person name="Morin E."/>
            <person name="Drula E."/>
            <person name="Courty P.E."/>
            <person name="Chicoki N."/>
            <person name="Fauchery L."/>
            <person name="Kohler A."/>
            <person name="Kuo A."/>
            <person name="LaButti K."/>
            <person name="Pangilinan J."/>
            <person name="Lipzen A."/>
            <person name="Riley R."/>
            <person name="Andreopoulos W."/>
            <person name="He G."/>
            <person name="Johnson J."/>
            <person name="Barry K.W."/>
            <person name="Grigoriev I.V."/>
            <person name="Nagy L."/>
            <person name="Hibbett D."/>
            <person name="Henrissat B."/>
            <person name="Matheny P.B."/>
            <person name="Labbe J."/>
            <person name="Martin A.F."/>
        </authorList>
    </citation>
    <scope>NUCLEOTIDE SEQUENCE</scope>
    <source>
        <strain evidence="1">BPL698</strain>
    </source>
</reference>
<protein>
    <submittedName>
        <fullName evidence="1">Kinase-like protein</fullName>
    </submittedName>
</protein>
<accession>A0ACC0U322</accession>
<name>A0ACC0U322_9AGAM</name>
<keyword evidence="2" id="KW-1185">Reference proteome</keyword>
<sequence>MGCAPSKNVDLASEISLYHFNLHRVVGKGAFGKVRVVEHKRSKKLYALKYMDKQQCIREKAVANIIQERRLLEEVDHPFLVNLRYAFQNDQNCFFVLDLMFGGDLRYHLNNKGHFPENVVRFWLAELSCGLAYLHSKGIMHRDIKPDNILLDEKGHAALTDLNIAMHYSRHRLHTSVAGSMAYMAPEVVDLQRPGYSWQVDWWSLGVCAYELLWHRRPFDGNSAEKMRDSIMSHPIRKPSQRHGAVSSECTSAIFGFLERDPKKRLGCRTGPSNVDEIRSHLWFSQLDWEMLQAKQLDPPFLPNQDRGNFDVSHELDEFILAEKPLTHHKRKANPEKMKPEMRQLEDDFTVYDFEKSGRRSYYPLNEALVPQPSHEGHIRRTPTYSSSSHTNTCVQTSTATMQSRSSTSHSDPPRYSSQQDFR</sequence>
<dbReference type="Proteomes" id="UP001207468">
    <property type="component" value="Unassembled WGS sequence"/>
</dbReference>
<dbReference type="EMBL" id="JAGFNK010000188">
    <property type="protein sequence ID" value="KAI9460359.1"/>
    <property type="molecule type" value="Genomic_DNA"/>
</dbReference>
<proteinExistence type="predicted"/>